<dbReference type="InterPro" id="IPR055382">
    <property type="entry name" value="DUF7601"/>
</dbReference>
<reference evidence="4 5" key="1">
    <citation type="submission" date="2018-08" db="EMBL/GenBank/DDBJ databases">
        <title>A genome reference for cultivated species of the human gut microbiota.</title>
        <authorList>
            <person name="Zou Y."/>
            <person name="Xue W."/>
            <person name="Luo G."/>
        </authorList>
    </citation>
    <scope>NUCLEOTIDE SEQUENCE [LARGE SCALE GENOMIC DNA]</scope>
    <source>
        <strain evidence="4 5">AF19-4AC</strain>
    </source>
</reference>
<protein>
    <recommendedName>
        <fullName evidence="3">DUF7601 domain-containing protein</fullName>
    </recommendedName>
</protein>
<dbReference type="Proteomes" id="UP000283630">
    <property type="component" value="Unassembled WGS sequence"/>
</dbReference>
<dbReference type="AlphaFoldDB" id="A0A412MI28"/>
<keyword evidence="1" id="KW-0472">Membrane</keyword>
<evidence type="ECO:0000313" key="4">
    <source>
        <dbReference type="EMBL" id="RGT12144.1"/>
    </source>
</evidence>
<dbReference type="RefSeq" id="WP_118145070.1">
    <property type="nucleotide sequence ID" value="NZ_QRWH01000001.1"/>
</dbReference>
<gene>
    <name evidence="4" type="ORF">DWX53_00895</name>
</gene>
<evidence type="ECO:0000313" key="5">
    <source>
        <dbReference type="Proteomes" id="UP000283630"/>
    </source>
</evidence>
<evidence type="ECO:0000256" key="1">
    <source>
        <dbReference type="SAM" id="Phobius"/>
    </source>
</evidence>
<dbReference type="Gene3D" id="2.60.40.1140">
    <property type="entry name" value="Collagen-binding surface protein Cna, B-type domain"/>
    <property type="match status" value="1"/>
</dbReference>
<keyword evidence="1" id="KW-1133">Transmembrane helix</keyword>
<keyword evidence="1" id="KW-0812">Transmembrane</keyword>
<sequence length="508" mass="56878">MKKRGRRCLISLLLGLCLLMPSQMNVLAADAQEDSSSVQAVEEAVPDRENATTIDENQTENQTDNQIDNTMQDDQDIAVLADNYPATGKITAKIYLRYSNAIPKDINQDFGMDEFGPSGNNTPYFTVTVDLDQLNKKPVKTYVKNYDRTCYIYYSIDSDESWNPGDKTDANRVQNATNLWEQAILQAMSSTDQKKFENVFGSNMFVGYVLKRENDGWHIDGILKKDPPVYVVELYDQNDQALFAISSNEQKLPGVTYADFKAKVEEALGGTNYQYLTEEKDQIVLTYEAEGRTWKVTITPKADGKDAVYAGIYHVDPANNKFSYRTVSKNTYYLSRMKIQKEDVTQSDLIISKKVKGSAANPAEHFTFTLTAFRLAGKTFDVIYTGTQDCSEAHASKITFDQSGNASVVLKNGESATIQQVTSGDIRIREESGDYWASVAVNGADERYDQEDGILLNIDNTNVTAAFTNQMEQQPVTGLTMMTFPYVLILCIAVLALGYGYARRKRNV</sequence>
<feature type="transmembrane region" description="Helical" evidence="1">
    <location>
        <begin position="483"/>
        <end position="502"/>
    </location>
</feature>
<feature type="chain" id="PRO_5019011204" description="DUF7601 domain-containing protein" evidence="2">
    <location>
        <begin position="29"/>
        <end position="508"/>
    </location>
</feature>
<keyword evidence="2" id="KW-0732">Signal</keyword>
<evidence type="ECO:0000256" key="2">
    <source>
        <dbReference type="SAM" id="SignalP"/>
    </source>
</evidence>
<evidence type="ECO:0000259" key="3">
    <source>
        <dbReference type="Pfam" id="PF24547"/>
    </source>
</evidence>
<dbReference type="EMBL" id="QRWH01000001">
    <property type="protein sequence ID" value="RGT12144.1"/>
    <property type="molecule type" value="Genomic_DNA"/>
</dbReference>
<accession>A0A412MI28</accession>
<dbReference type="Pfam" id="PF24547">
    <property type="entry name" value="DUF7601"/>
    <property type="match status" value="1"/>
</dbReference>
<feature type="domain" description="DUF7601" evidence="3">
    <location>
        <begin position="348"/>
        <end position="470"/>
    </location>
</feature>
<name>A0A412MI28_9FIRM</name>
<proteinExistence type="predicted"/>
<organism evidence="4 5">
    <name type="scientific">Dorea formicigenerans</name>
    <dbReference type="NCBI Taxonomy" id="39486"/>
    <lineage>
        <taxon>Bacteria</taxon>
        <taxon>Bacillati</taxon>
        <taxon>Bacillota</taxon>
        <taxon>Clostridia</taxon>
        <taxon>Lachnospirales</taxon>
        <taxon>Lachnospiraceae</taxon>
        <taxon>Dorea</taxon>
    </lineage>
</organism>
<comment type="caution">
    <text evidence="4">The sequence shown here is derived from an EMBL/GenBank/DDBJ whole genome shotgun (WGS) entry which is preliminary data.</text>
</comment>
<feature type="signal peptide" evidence="2">
    <location>
        <begin position="1"/>
        <end position="28"/>
    </location>
</feature>